<reference evidence="13 14" key="1">
    <citation type="submission" date="2023-07" db="EMBL/GenBank/DDBJ databases">
        <title>Genomic Encyclopedia of Type Strains, Phase IV (KMG-IV): sequencing the most valuable type-strain genomes for metagenomic binning, comparative biology and taxonomic classification.</title>
        <authorList>
            <person name="Goeker M."/>
        </authorList>
    </citation>
    <scope>NUCLEOTIDE SEQUENCE [LARGE SCALE GENOMIC DNA]</scope>
    <source>
        <strain evidence="13 14">DSM 16980</strain>
    </source>
</reference>
<evidence type="ECO:0000256" key="9">
    <source>
        <dbReference type="ARBA" id="ARBA00023299"/>
    </source>
</evidence>
<evidence type="ECO:0000256" key="5">
    <source>
        <dbReference type="ARBA" id="ARBA00022605"/>
    </source>
</evidence>
<dbReference type="RefSeq" id="WP_307225312.1">
    <property type="nucleotide sequence ID" value="NZ_CP116940.1"/>
</dbReference>
<organism evidence="13 14">
    <name type="scientific">Pectinatus haikarae</name>
    <dbReference type="NCBI Taxonomy" id="349096"/>
    <lineage>
        <taxon>Bacteria</taxon>
        <taxon>Bacillati</taxon>
        <taxon>Bacillota</taxon>
        <taxon>Negativicutes</taxon>
        <taxon>Selenomonadales</taxon>
        <taxon>Selenomonadaceae</taxon>
        <taxon>Pectinatus</taxon>
    </lineage>
</organism>
<keyword evidence="5" id="KW-0028">Amino-acid biosynthesis</keyword>
<evidence type="ECO:0000256" key="1">
    <source>
        <dbReference type="ARBA" id="ARBA00001946"/>
    </source>
</evidence>
<dbReference type="Gene3D" id="3.40.50.1000">
    <property type="entry name" value="HAD superfamily/HAD-like"/>
    <property type="match status" value="1"/>
</dbReference>
<comment type="cofactor">
    <cofactor evidence="1">
        <name>Mg(2+)</name>
        <dbReference type="ChEBI" id="CHEBI:18420"/>
    </cofactor>
</comment>
<evidence type="ECO:0000313" key="13">
    <source>
        <dbReference type="EMBL" id="MDQ0205070.1"/>
    </source>
</evidence>
<dbReference type="Gene3D" id="1.20.1440.320">
    <property type="match status" value="1"/>
</dbReference>
<dbReference type="InterPro" id="IPR050582">
    <property type="entry name" value="HAD-like_SerB"/>
</dbReference>
<comment type="catalytic activity">
    <reaction evidence="11">
        <text>O-phospho-D-serine + H2O = D-serine + phosphate</text>
        <dbReference type="Rhea" id="RHEA:24873"/>
        <dbReference type="ChEBI" id="CHEBI:15377"/>
        <dbReference type="ChEBI" id="CHEBI:35247"/>
        <dbReference type="ChEBI" id="CHEBI:43474"/>
        <dbReference type="ChEBI" id="CHEBI:58680"/>
        <dbReference type="EC" id="3.1.3.3"/>
    </reaction>
</comment>
<proteinExistence type="inferred from homology"/>
<evidence type="ECO:0000256" key="6">
    <source>
        <dbReference type="ARBA" id="ARBA00022723"/>
    </source>
</evidence>
<gene>
    <name evidence="13" type="ORF">J2S01_002808</name>
</gene>
<evidence type="ECO:0000313" key="14">
    <source>
        <dbReference type="Proteomes" id="UP001239167"/>
    </source>
</evidence>
<name>A0ABT9YB53_9FIRM</name>
<dbReference type="EC" id="3.1.3.3" evidence="4"/>
<accession>A0ABT9YB53</accession>
<evidence type="ECO:0000256" key="11">
    <source>
        <dbReference type="ARBA" id="ARBA00048523"/>
    </source>
</evidence>
<evidence type="ECO:0000256" key="10">
    <source>
        <dbReference type="ARBA" id="ARBA00048138"/>
    </source>
</evidence>
<evidence type="ECO:0000256" key="4">
    <source>
        <dbReference type="ARBA" id="ARBA00012640"/>
    </source>
</evidence>
<comment type="catalytic activity">
    <reaction evidence="10">
        <text>O-phospho-L-serine + H2O = L-serine + phosphate</text>
        <dbReference type="Rhea" id="RHEA:21208"/>
        <dbReference type="ChEBI" id="CHEBI:15377"/>
        <dbReference type="ChEBI" id="CHEBI:33384"/>
        <dbReference type="ChEBI" id="CHEBI:43474"/>
        <dbReference type="ChEBI" id="CHEBI:57524"/>
        <dbReference type="EC" id="3.1.3.3"/>
    </reaction>
</comment>
<dbReference type="PANTHER" id="PTHR43344">
    <property type="entry name" value="PHOSPHOSERINE PHOSPHATASE"/>
    <property type="match status" value="1"/>
</dbReference>
<comment type="caution">
    <text evidence="13">The sequence shown here is derived from an EMBL/GenBank/DDBJ whole genome shotgun (WGS) entry which is preliminary data.</text>
</comment>
<dbReference type="InterPro" id="IPR036412">
    <property type="entry name" value="HAD-like_sf"/>
</dbReference>
<keyword evidence="6" id="KW-0479">Metal-binding</keyword>
<evidence type="ECO:0000256" key="8">
    <source>
        <dbReference type="ARBA" id="ARBA00022842"/>
    </source>
</evidence>
<evidence type="ECO:0000256" key="7">
    <source>
        <dbReference type="ARBA" id="ARBA00022801"/>
    </source>
</evidence>
<dbReference type="SUPFAM" id="SSF56784">
    <property type="entry name" value="HAD-like"/>
    <property type="match status" value="1"/>
</dbReference>
<feature type="signal peptide" evidence="12">
    <location>
        <begin position="1"/>
        <end position="29"/>
    </location>
</feature>
<keyword evidence="7" id="KW-0378">Hydrolase</keyword>
<keyword evidence="8" id="KW-0460">Magnesium</keyword>
<dbReference type="EMBL" id="JAUSUE010000028">
    <property type="protein sequence ID" value="MDQ0205070.1"/>
    <property type="molecule type" value="Genomic_DNA"/>
</dbReference>
<dbReference type="InterPro" id="IPR023214">
    <property type="entry name" value="HAD_sf"/>
</dbReference>
<protein>
    <recommendedName>
        <fullName evidence="4">phosphoserine phosphatase</fullName>
        <ecNumber evidence="4">3.1.3.3</ecNumber>
    </recommendedName>
</protein>
<dbReference type="Proteomes" id="UP001239167">
    <property type="component" value="Unassembled WGS sequence"/>
</dbReference>
<evidence type="ECO:0000256" key="3">
    <source>
        <dbReference type="ARBA" id="ARBA00009184"/>
    </source>
</evidence>
<sequence length="485" mass="53785">MRLLKNFRMLGVALAMTAICVLVSPPVTEGTAAVSETETASTPQLQSENWAPEVRGTLNDFLLTYGKYSPNYDKHERPYAVFDFDNTTSVLDVEEQLMIWQLEHLAFAVPPQKLAEVLETGIPIEKLSLTYGADDGSGWPVTIQAGINDAVRAYASLYKAGVVSAEGREQSGQIKQSFEYQEFVTKMRWLYDAISETMDTSVSYPWVTYWFTGMTPGQVYNLAYACDSYYGDPAKAQTWSKGKYTSPADRKSDTGVITVSYNQGITVTPEIKELYKALAQNGMDVWINSASAIDVIRAAVKYFDIPGVKGIVAMTNRLGSDGKYINAYDYNAHPQTQGVGKSLTIEKVIAPLYHGRGPIFTAMDSQGDFNFCTEFKDTKAVLIMNRRRKDDAALCAAVAEYQKSHNITLQQANAAGDTKFVLQGRNENTGRLWPDDQTLLLGKQDKVFLSDKADKAVTELNNGASIAEVLQKNTKLKDYKGYKTR</sequence>
<evidence type="ECO:0000256" key="2">
    <source>
        <dbReference type="ARBA" id="ARBA00005135"/>
    </source>
</evidence>
<keyword evidence="14" id="KW-1185">Reference proteome</keyword>
<evidence type="ECO:0000256" key="12">
    <source>
        <dbReference type="SAM" id="SignalP"/>
    </source>
</evidence>
<comment type="pathway">
    <text evidence="2">Amino-acid biosynthesis; L-serine biosynthesis; L-serine from 3-phospho-D-glycerate: step 3/3.</text>
</comment>
<keyword evidence="12" id="KW-0732">Signal</keyword>
<comment type="similarity">
    <text evidence="3">Belongs to the HAD-like hydrolase superfamily. SerB family.</text>
</comment>
<dbReference type="PANTHER" id="PTHR43344:SF2">
    <property type="entry name" value="PHOSPHOSERINE PHOSPHATASE"/>
    <property type="match status" value="1"/>
</dbReference>
<feature type="chain" id="PRO_5045962475" description="phosphoserine phosphatase" evidence="12">
    <location>
        <begin position="30"/>
        <end position="485"/>
    </location>
</feature>
<keyword evidence="9" id="KW-0718">Serine biosynthesis</keyword>